<evidence type="ECO:0000256" key="3">
    <source>
        <dbReference type="ARBA" id="ARBA00022475"/>
    </source>
</evidence>
<keyword evidence="4 9" id="KW-0812">Transmembrane</keyword>
<keyword evidence="7 9" id="KW-0472">Membrane</keyword>
<organism evidence="11 12">
    <name type="scientific">Sulfuriroseicoccus oceanibius</name>
    <dbReference type="NCBI Taxonomy" id="2707525"/>
    <lineage>
        <taxon>Bacteria</taxon>
        <taxon>Pseudomonadati</taxon>
        <taxon>Verrucomicrobiota</taxon>
        <taxon>Verrucomicrobiia</taxon>
        <taxon>Verrucomicrobiales</taxon>
        <taxon>Verrucomicrobiaceae</taxon>
        <taxon>Sulfuriroseicoccus</taxon>
    </lineage>
</organism>
<dbReference type="Pfam" id="PF01618">
    <property type="entry name" value="MotA_ExbB"/>
    <property type="match status" value="1"/>
</dbReference>
<dbReference type="PANTHER" id="PTHR30625:SF15">
    <property type="entry name" value="BIOPOLYMER TRANSPORT PROTEIN EXBB"/>
    <property type="match status" value="1"/>
</dbReference>
<evidence type="ECO:0000256" key="1">
    <source>
        <dbReference type="ARBA" id="ARBA00004651"/>
    </source>
</evidence>
<evidence type="ECO:0000313" key="12">
    <source>
        <dbReference type="Proteomes" id="UP000475117"/>
    </source>
</evidence>
<dbReference type="KEGG" id="soa:G3M56_006450"/>
<evidence type="ECO:0000256" key="9">
    <source>
        <dbReference type="SAM" id="Phobius"/>
    </source>
</evidence>
<proteinExistence type="inferred from homology"/>
<protein>
    <submittedName>
        <fullName evidence="11">MotA/TolQ/ExbB proton channel family protein</fullName>
    </submittedName>
</protein>
<dbReference type="EMBL" id="CP066776">
    <property type="protein sequence ID" value="QQL46218.1"/>
    <property type="molecule type" value="Genomic_DNA"/>
</dbReference>
<dbReference type="InterPro" id="IPR050790">
    <property type="entry name" value="ExbB/TolQ_transport"/>
</dbReference>
<dbReference type="PANTHER" id="PTHR30625">
    <property type="entry name" value="PROTEIN TOLQ"/>
    <property type="match status" value="1"/>
</dbReference>
<keyword evidence="3" id="KW-1003">Cell membrane</keyword>
<feature type="domain" description="MotA/TolQ/ExbB proton channel" evidence="10">
    <location>
        <begin position="89"/>
        <end position="208"/>
    </location>
</feature>
<dbReference type="InterPro" id="IPR002898">
    <property type="entry name" value="MotA_ExbB_proton_chnl"/>
</dbReference>
<evidence type="ECO:0000259" key="10">
    <source>
        <dbReference type="Pfam" id="PF01618"/>
    </source>
</evidence>
<comment type="subcellular location">
    <subcellularLocation>
        <location evidence="1">Cell membrane</location>
        <topology evidence="1">Multi-pass membrane protein</topology>
    </subcellularLocation>
    <subcellularLocation>
        <location evidence="8">Membrane</location>
        <topology evidence="8">Multi-pass membrane protein</topology>
    </subcellularLocation>
</comment>
<dbReference type="RefSeq" id="WP_164362996.1">
    <property type="nucleotide sequence ID" value="NZ_CP066776.1"/>
</dbReference>
<gene>
    <name evidence="11" type="ORF">G3M56_006450</name>
</gene>
<evidence type="ECO:0000256" key="6">
    <source>
        <dbReference type="ARBA" id="ARBA00022989"/>
    </source>
</evidence>
<feature type="transmembrane region" description="Helical" evidence="9">
    <location>
        <begin position="27"/>
        <end position="49"/>
    </location>
</feature>
<keyword evidence="5 8" id="KW-0653">Protein transport</keyword>
<dbReference type="Proteomes" id="UP000475117">
    <property type="component" value="Chromosome"/>
</dbReference>
<name>A0A7T7F3T4_9BACT</name>
<evidence type="ECO:0000256" key="5">
    <source>
        <dbReference type="ARBA" id="ARBA00022927"/>
    </source>
</evidence>
<reference evidence="11 12" key="1">
    <citation type="submission" date="2020-12" db="EMBL/GenBank/DDBJ databases">
        <title>Sulforoseuscoccus oceanibium gen. nov., sp. nov., a representative of the phylum Verrucomicrobia with special cytoplasmic membrane, and proposal of Sulforoseuscoccusaceae fam. nov.</title>
        <authorList>
            <person name="Xi F."/>
        </authorList>
    </citation>
    <scope>NUCLEOTIDE SEQUENCE [LARGE SCALE GENOMIC DNA]</scope>
    <source>
        <strain evidence="11 12">T37</strain>
    </source>
</reference>
<keyword evidence="12" id="KW-1185">Reference proteome</keyword>
<sequence length="230" mass="24441">MNFMTPFIVANTVLYSSIGEFFEQGGFFLWLILACGVGLIFIIAVRAFAMRTDRTMPPGLWKALGQAAGQDGKPTMEPLYAELDKSEDESPLREIIVTAFDEANLGATEEEVGKAVEVKARRMMVAMQWGLSAMEVIITISPLLGLLGTAAGLVQVFGGLSEADKDVGEIAFGIGRALSTTIAGLAVAVPAVIAHSAITRKVELRATEAEVALLGLVSNLNRARRKGDAA</sequence>
<feature type="transmembrane region" description="Helical" evidence="9">
    <location>
        <begin position="129"/>
        <end position="157"/>
    </location>
</feature>
<accession>A0A7T7F3T4</accession>
<evidence type="ECO:0000256" key="4">
    <source>
        <dbReference type="ARBA" id="ARBA00022692"/>
    </source>
</evidence>
<evidence type="ECO:0000256" key="2">
    <source>
        <dbReference type="ARBA" id="ARBA00022448"/>
    </source>
</evidence>
<evidence type="ECO:0000313" key="11">
    <source>
        <dbReference type="EMBL" id="QQL46218.1"/>
    </source>
</evidence>
<keyword evidence="2 8" id="KW-0813">Transport</keyword>
<dbReference type="GO" id="GO:0017038">
    <property type="term" value="P:protein import"/>
    <property type="evidence" value="ECO:0007669"/>
    <property type="project" value="TreeGrafter"/>
</dbReference>
<evidence type="ECO:0000256" key="7">
    <source>
        <dbReference type="ARBA" id="ARBA00023136"/>
    </source>
</evidence>
<comment type="similarity">
    <text evidence="8">Belongs to the exbB/tolQ family.</text>
</comment>
<evidence type="ECO:0000256" key="8">
    <source>
        <dbReference type="RuleBase" id="RU004057"/>
    </source>
</evidence>
<keyword evidence="6 9" id="KW-1133">Transmembrane helix</keyword>
<dbReference type="GO" id="GO:0005886">
    <property type="term" value="C:plasma membrane"/>
    <property type="evidence" value="ECO:0007669"/>
    <property type="project" value="UniProtKB-SubCell"/>
</dbReference>
<feature type="transmembrane region" description="Helical" evidence="9">
    <location>
        <begin position="177"/>
        <end position="198"/>
    </location>
</feature>
<dbReference type="AlphaFoldDB" id="A0A7T7F3T4"/>